<organism evidence="1 2">
    <name type="scientific">Brachionus plicatilis</name>
    <name type="common">Marine rotifer</name>
    <name type="synonym">Brachionus muelleri</name>
    <dbReference type="NCBI Taxonomy" id="10195"/>
    <lineage>
        <taxon>Eukaryota</taxon>
        <taxon>Metazoa</taxon>
        <taxon>Spiralia</taxon>
        <taxon>Gnathifera</taxon>
        <taxon>Rotifera</taxon>
        <taxon>Eurotatoria</taxon>
        <taxon>Monogononta</taxon>
        <taxon>Pseudotrocha</taxon>
        <taxon>Ploima</taxon>
        <taxon>Brachionidae</taxon>
        <taxon>Brachionus</taxon>
    </lineage>
</organism>
<evidence type="ECO:0000313" key="1">
    <source>
        <dbReference type="EMBL" id="RMZ99780.1"/>
    </source>
</evidence>
<dbReference type="EMBL" id="REGN01010061">
    <property type="protein sequence ID" value="RMZ99780.1"/>
    <property type="molecule type" value="Genomic_DNA"/>
</dbReference>
<accession>A0A3M7PM27</accession>
<gene>
    <name evidence="1" type="ORF">BpHYR1_020385</name>
</gene>
<evidence type="ECO:0000313" key="2">
    <source>
        <dbReference type="Proteomes" id="UP000276133"/>
    </source>
</evidence>
<comment type="caution">
    <text evidence="1">The sequence shown here is derived from an EMBL/GenBank/DDBJ whole genome shotgun (WGS) entry which is preliminary data.</text>
</comment>
<sequence length="136" mass="16273">MGKIMLIVIFTPEPREFLKKKKNLMIEIRNSKKWRPFKMAFFAFFFTLRKITKNPSIKSALGDLTRGIYFNDSTILHSFQLQSGYTSLQKTQANYYSILKGFEKYTFDDEKHCHFRIVNLENWCKMIELIIKKDKL</sequence>
<dbReference type="AlphaFoldDB" id="A0A3M7PM27"/>
<protein>
    <submittedName>
        <fullName evidence="1">Uncharacterized protein</fullName>
    </submittedName>
</protein>
<proteinExistence type="predicted"/>
<keyword evidence="2" id="KW-1185">Reference proteome</keyword>
<name>A0A3M7PM27_BRAPC</name>
<reference evidence="1 2" key="1">
    <citation type="journal article" date="2018" name="Sci. Rep.">
        <title>Genomic signatures of local adaptation to the degree of environmental predictability in rotifers.</title>
        <authorList>
            <person name="Franch-Gras L."/>
            <person name="Hahn C."/>
            <person name="Garcia-Roger E.M."/>
            <person name="Carmona M.J."/>
            <person name="Serra M."/>
            <person name="Gomez A."/>
        </authorList>
    </citation>
    <scope>NUCLEOTIDE SEQUENCE [LARGE SCALE GENOMIC DNA]</scope>
    <source>
        <strain evidence="1">HYR1</strain>
    </source>
</reference>
<dbReference type="Proteomes" id="UP000276133">
    <property type="component" value="Unassembled WGS sequence"/>
</dbReference>